<gene>
    <name evidence="1" type="ORF">ZIOFF_062445</name>
</gene>
<proteinExistence type="predicted"/>
<name>A0A8J5F1V8_ZINOF</name>
<dbReference type="PANTHER" id="PTHR47204:SF1">
    <property type="entry name" value="RIBONUCLEASE H2 SUBUNIT C"/>
    <property type="match status" value="1"/>
</dbReference>
<evidence type="ECO:0000313" key="2">
    <source>
        <dbReference type="Proteomes" id="UP000734854"/>
    </source>
</evidence>
<dbReference type="Proteomes" id="UP000734854">
    <property type="component" value="Unassembled WGS sequence"/>
</dbReference>
<reference evidence="1 2" key="1">
    <citation type="submission" date="2020-08" db="EMBL/GenBank/DDBJ databases">
        <title>Plant Genome Project.</title>
        <authorList>
            <person name="Zhang R.-G."/>
        </authorList>
    </citation>
    <scope>NUCLEOTIDE SEQUENCE [LARGE SCALE GENOMIC DNA]</scope>
    <source>
        <tissue evidence="1">Rhizome</tissue>
    </source>
</reference>
<dbReference type="PANTHER" id="PTHR47204">
    <property type="entry name" value="OS02G0168900 PROTEIN"/>
    <property type="match status" value="1"/>
</dbReference>
<dbReference type="CDD" id="cd09271">
    <property type="entry name" value="RNase_H2-C"/>
    <property type="match status" value="1"/>
</dbReference>
<accession>A0A8J5F1V8</accession>
<evidence type="ECO:0000313" key="1">
    <source>
        <dbReference type="EMBL" id="KAG6478995.1"/>
    </source>
</evidence>
<dbReference type="AlphaFoldDB" id="A0A8J5F1V8"/>
<sequence length="168" mass="18468">MTCAGGEGFAGAINFHPSGESPAVDLTGRVHLLPCSIKQDGPCPVSHYFKPRKTDAMVGDLRVEEAFFRGRKLEGVTIPLPQGYRGYVLDKKRSGSEKCSETPGGGFGRWVSRAEFTNLTYWNHDNLPSSDDLLPRCFHWFPVANALHKPVTEEELASATSVQTTTQK</sequence>
<dbReference type="InterPro" id="IPR013924">
    <property type="entry name" value="RNase_H2_suC"/>
</dbReference>
<comment type="caution">
    <text evidence="1">The sequence shown here is derived from an EMBL/GenBank/DDBJ whole genome shotgun (WGS) entry which is preliminary data.</text>
</comment>
<dbReference type="OrthoDB" id="6222486at2759"/>
<dbReference type="GO" id="GO:0032299">
    <property type="term" value="C:ribonuclease H2 complex"/>
    <property type="evidence" value="ECO:0007669"/>
    <property type="project" value="InterPro"/>
</dbReference>
<keyword evidence="2" id="KW-1185">Reference proteome</keyword>
<dbReference type="GO" id="GO:0006401">
    <property type="term" value="P:RNA catabolic process"/>
    <property type="evidence" value="ECO:0007669"/>
    <property type="project" value="InterPro"/>
</dbReference>
<dbReference type="Pfam" id="PF08615">
    <property type="entry name" value="RNase_H2_suC"/>
    <property type="match status" value="1"/>
</dbReference>
<dbReference type="EMBL" id="JACMSC010000017">
    <property type="protein sequence ID" value="KAG6478995.1"/>
    <property type="molecule type" value="Genomic_DNA"/>
</dbReference>
<protein>
    <submittedName>
        <fullName evidence="1">Uncharacterized protein</fullName>
    </submittedName>
</protein>
<organism evidence="1 2">
    <name type="scientific">Zingiber officinale</name>
    <name type="common">Ginger</name>
    <name type="synonym">Amomum zingiber</name>
    <dbReference type="NCBI Taxonomy" id="94328"/>
    <lineage>
        <taxon>Eukaryota</taxon>
        <taxon>Viridiplantae</taxon>
        <taxon>Streptophyta</taxon>
        <taxon>Embryophyta</taxon>
        <taxon>Tracheophyta</taxon>
        <taxon>Spermatophyta</taxon>
        <taxon>Magnoliopsida</taxon>
        <taxon>Liliopsida</taxon>
        <taxon>Zingiberales</taxon>
        <taxon>Zingiberaceae</taxon>
        <taxon>Zingiber</taxon>
    </lineage>
</organism>